<name>A0AA38VL16_9PEZI</name>
<feature type="domain" description="Cupin type-2" evidence="1">
    <location>
        <begin position="88"/>
        <end position="155"/>
    </location>
</feature>
<dbReference type="PANTHER" id="PTHR36156">
    <property type="entry name" value="SLR2101 PROTEIN"/>
    <property type="match status" value="1"/>
</dbReference>
<gene>
    <name evidence="2" type="ORF">NKR23_g8677</name>
</gene>
<dbReference type="InterPro" id="IPR013096">
    <property type="entry name" value="Cupin_2"/>
</dbReference>
<sequence length="175" mass="19357">MAHQPPPNNLRQASRFITDHNAEGLAIFNKDIPETVSATIIPTGDTLYLDYVTNEFPSDPSKDLATYQHYLTNTPGITVPGGTVLSMIDVAPASDGPLHRTVSLDYAVVIEGDVELVLDSGEVRTMRRGDIVVQRGTMHRWRNVSQTEWARVLFVLQDSKPVKVAGGTLKEHFEM</sequence>
<proteinExistence type="predicted"/>
<dbReference type="SUPFAM" id="SSF51182">
    <property type="entry name" value="RmlC-like cupins"/>
    <property type="match status" value="1"/>
</dbReference>
<evidence type="ECO:0000259" key="1">
    <source>
        <dbReference type="Pfam" id="PF07883"/>
    </source>
</evidence>
<reference evidence="2" key="1">
    <citation type="submission" date="2022-07" db="EMBL/GenBank/DDBJ databases">
        <title>Fungi with potential for degradation of polypropylene.</title>
        <authorList>
            <person name="Gostincar C."/>
        </authorList>
    </citation>
    <scope>NUCLEOTIDE SEQUENCE</scope>
    <source>
        <strain evidence="2">EXF-13308</strain>
    </source>
</reference>
<dbReference type="PANTHER" id="PTHR36156:SF3">
    <property type="entry name" value="CUPIN 2 CONSERVED BARREL DOMAIN-CONTAINING PROTEIN"/>
    <property type="match status" value="1"/>
</dbReference>
<dbReference type="InterPro" id="IPR014710">
    <property type="entry name" value="RmlC-like_jellyroll"/>
</dbReference>
<dbReference type="AlphaFoldDB" id="A0AA38VL16"/>
<organism evidence="2 3">
    <name type="scientific">Pleurostoma richardsiae</name>
    <dbReference type="NCBI Taxonomy" id="41990"/>
    <lineage>
        <taxon>Eukaryota</taxon>
        <taxon>Fungi</taxon>
        <taxon>Dikarya</taxon>
        <taxon>Ascomycota</taxon>
        <taxon>Pezizomycotina</taxon>
        <taxon>Sordariomycetes</taxon>
        <taxon>Sordariomycetidae</taxon>
        <taxon>Calosphaeriales</taxon>
        <taxon>Pleurostomataceae</taxon>
        <taxon>Pleurostoma</taxon>
    </lineage>
</organism>
<dbReference type="InterPro" id="IPR047142">
    <property type="entry name" value="OryJ/VirC-like"/>
</dbReference>
<evidence type="ECO:0000313" key="2">
    <source>
        <dbReference type="EMBL" id="KAJ9138094.1"/>
    </source>
</evidence>
<dbReference type="InterPro" id="IPR011051">
    <property type="entry name" value="RmlC_Cupin_sf"/>
</dbReference>
<dbReference type="Pfam" id="PF07883">
    <property type="entry name" value="Cupin_2"/>
    <property type="match status" value="1"/>
</dbReference>
<dbReference type="Gene3D" id="2.60.120.10">
    <property type="entry name" value="Jelly Rolls"/>
    <property type="match status" value="1"/>
</dbReference>
<comment type="caution">
    <text evidence="2">The sequence shown here is derived from an EMBL/GenBank/DDBJ whole genome shotgun (WGS) entry which is preliminary data.</text>
</comment>
<keyword evidence="3" id="KW-1185">Reference proteome</keyword>
<dbReference type="CDD" id="cd02231">
    <property type="entry name" value="cupin_BLL6423-like"/>
    <property type="match status" value="1"/>
</dbReference>
<protein>
    <recommendedName>
        <fullName evidence="1">Cupin type-2 domain-containing protein</fullName>
    </recommendedName>
</protein>
<dbReference type="EMBL" id="JANBVO010000031">
    <property type="protein sequence ID" value="KAJ9138094.1"/>
    <property type="molecule type" value="Genomic_DNA"/>
</dbReference>
<evidence type="ECO:0000313" key="3">
    <source>
        <dbReference type="Proteomes" id="UP001174694"/>
    </source>
</evidence>
<accession>A0AA38VL16</accession>
<dbReference type="Proteomes" id="UP001174694">
    <property type="component" value="Unassembled WGS sequence"/>
</dbReference>